<proteinExistence type="predicted"/>
<sequence>MRASALFHFLLAAAASAAGEGSVRGTGLLEPLYPDDRELALFAEARRSDVTTARAESLDRGDVAATTEMRAELGAARSAEMRSDELGPRGSPTQMRSDELGAARSAEMRSDELGAARSTEEMRSDELGVARSTEMRSNVDIEAARLDDGRVTDARAVDARLDDGKKVVMEENPYGVPIP</sequence>
<feature type="compositionally biased region" description="Basic and acidic residues" evidence="1">
    <location>
        <begin position="96"/>
        <end position="134"/>
    </location>
</feature>
<dbReference type="AlphaFoldDB" id="K0TQI5"/>
<comment type="caution">
    <text evidence="3">The sequence shown here is derived from an EMBL/GenBank/DDBJ whole genome shotgun (WGS) entry which is preliminary data.</text>
</comment>
<gene>
    <name evidence="3" type="ORF">THAOC_02146</name>
</gene>
<evidence type="ECO:0000313" key="4">
    <source>
        <dbReference type="Proteomes" id="UP000266841"/>
    </source>
</evidence>
<protein>
    <submittedName>
        <fullName evidence="3">Uncharacterized protein</fullName>
    </submittedName>
</protein>
<organism evidence="3 4">
    <name type="scientific">Thalassiosira oceanica</name>
    <name type="common">Marine diatom</name>
    <dbReference type="NCBI Taxonomy" id="159749"/>
    <lineage>
        <taxon>Eukaryota</taxon>
        <taxon>Sar</taxon>
        <taxon>Stramenopiles</taxon>
        <taxon>Ochrophyta</taxon>
        <taxon>Bacillariophyta</taxon>
        <taxon>Coscinodiscophyceae</taxon>
        <taxon>Thalassiosirophycidae</taxon>
        <taxon>Thalassiosirales</taxon>
        <taxon>Thalassiosiraceae</taxon>
        <taxon>Thalassiosira</taxon>
    </lineage>
</organism>
<evidence type="ECO:0000256" key="2">
    <source>
        <dbReference type="SAM" id="SignalP"/>
    </source>
</evidence>
<reference evidence="3 4" key="1">
    <citation type="journal article" date="2012" name="Genome Biol.">
        <title>Genome and low-iron response of an oceanic diatom adapted to chronic iron limitation.</title>
        <authorList>
            <person name="Lommer M."/>
            <person name="Specht M."/>
            <person name="Roy A.S."/>
            <person name="Kraemer L."/>
            <person name="Andreson R."/>
            <person name="Gutowska M.A."/>
            <person name="Wolf J."/>
            <person name="Bergner S.V."/>
            <person name="Schilhabel M.B."/>
            <person name="Klostermeier U.C."/>
            <person name="Beiko R.G."/>
            <person name="Rosenstiel P."/>
            <person name="Hippler M."/>
            <person name="Laroche J."/>
        </authorList>
    </citation>
    <scope>NUCLEOTIDE SEQUENCE [LARGE SCALE GENOMIC DNA]</scope>
    <source>
        <strain evidence="3 4">CCMP1005</strain>
    </source>
</reference>
<evidence type="ECO:0000313" key="3">
    <source>
        <dbReference type="EMBL" id="EJK76107.1"/>
    </source>
</evidence>
<keyword evidence="2" id="KW-0732">Signal</keyword>
<dbReference type="EMBL" id="AGNL01002531">
    <property type="protein sequence ID" value="EJK76107.1"/>
    <property type="molecule type" value="Genomic_DNA"/>
</dbReference>
<feature type="region of interest" description="Disordered" evidence="1">
    <location>
        <begin position="63"/>
        <end position="134"/>
    </location>
</feature>
<feature type="chain" id="PRO_5003838664" evidence="2">
    <location>
        <begin position="20"/>
        <end position="179"/>
    </location>
</feature>
<dbReference type="Proteomes" id="UP000266841">
    <property type="component" value="Unassembled WGS sequence"/>
</dbReference>
<keyword evidence="4" id="KW-1185">Reference proteome</keyword>
<evidence type="ECO:0000256" key="1">
    <source>
        <dbReference type="SAM" id="MobiDB-lite"/>
    </source>
</evidence>
<feature type="signal peptide" evidence="2">
    <location>
        <begin position="1"/>
        <end position="19"/>
    </location>
</feature>
<name>K0TQI5_THAOC</name>
<accession>K0TQI5</accession>